<evidence type="ECO:0000313" key="1">
    <source>
        <dbReference type="EMBL" id="QES20795.1"/>
    </source>
</evidence>
<protein>
    <submittedName>
        <fullName evidence="1">Uncharacterized protein</fullName>
    </submittedName>
</protein>
<reference evidence="1 2" key="1">
    <citation type="submission" date="2018-05" db="EMBL/GenBank/DDBJ databases">
        <title>Streptomyces venezuelae.</title>
        <authorList>
            <person name="Kim W."/>
            <person name="Lee N."/>
            <person name="Cho B.-K."/>
        </authorList>
    </citation>
    <scope>NUCLEOTIDE SEQUENCE [LARGE SCALE GENOMIC DNA]</scope>
    <source>
        <strain evidence="1 2">ATCC 15068</strain>
    </source>
</reference>
<accession>A0A5P2ARP9</accession>
<name>A0A5P2ARP9_STRVZ</name>
<evidence type="ECO:0000313" key="2">
    <source>
        <dbReference type="Proteomes" id="UP000324106"/>
    </source>
</evidence>
<gene>
    <name evidence="1" type="ORF">DEJ46_18095</name>
</gene>
<proteinExistence type="predicted"/>
<dbReference type="Proteomes" id="UP000324106">
    <property type="component" value="Chromosome"/>
</dbReference>
<sequence length="98" mass="10696">MVVGEWKETGKGGNPWTLRISADGKLWTSDGSDTCEGGVEAVQSEADKTWRHFLAQVDCGWAGEQTAPLRLGEVDGEERLILINDEGQGSKETYQRVG</sequence>
<dbReference type="RefSeq" id="WP_150267755.1">
    <property type="nucleotide sequence ID" value="NZ_CP029194.1"/>
</dbReference>
<dbReference type="OrthoDB" id="512112at85011"/>
<dbReference type="AlphaFoldDB" id="A0A5P2ARP9"/>
<organism evidence="1 2">
    <name type="scientific">Streptomyces venezuelae</name>
    <dbReference type="NCBI Taxonomy" id="54571"/>
    <lineage>
        <taxon>Bacteria</taxon>
        <taxon>Bacillati</taxon>
        <taxon>Actinomycetota</taxon>
        <taxon>Actinomycetes</taxon>
        <taxon>Kitasatosporales</taxon>
        <taxon>Streptomycetaceae</taxon>
        <taxon>Streptomyces</taxon>
    </lineage>
</organism>
<dbReference type="EMBL" id="CP029194">
    <property type="protein sequence ID" value="QES20795.1"/>
    <property type="molecule type" value="Genomic_DNA"/>
</dbReference>